<dbReference type="KEGG" id="moi:MOVS_08040"/>
<dbReference type="PANTHER" id="PTHR43283">
    <property type="entry name" value="BETA-LACTAMASE-RELATED"/>
    <property type="match status" value="1"/>
</dbReference>
<evidence type="ECO:0000259" key="2">
    <source>
        <dbReference type="Pfam" id="PF00144"/>
    </source>
</evidence>
<dbReference type="AlphaFoldDB" id="A0A378PRT9"/>
<dbReference type="Pfam" id="PF00144">
    <property type="entry name" value="Beta-lactamase"/>
    <property type="match status" value="1"/>
</dbReference>
<accession>A0A378PRT9</accession>
<keyword evidence="4" id="KW-0378">Hydrolase</keyword>
<keyword evidence="5" id="KW-1185">Reference proteome</keyword>
<dbReference type="SUPFAM" id="SSF56601">
    <property type="entry name" value="beta-lactamase/transpeptidase-like"/>
    <property type="match status" value="1"/>
</dbReference>
<dbReference type="EMBL" id="UGPW01000001">
    <property type="protein sequence ID" value="STY87659.1"/>
    <property type="molecule type" value="Genomic_DNA"/>
</dbReference>
<organism evidence="4 6">
    <name type="scientific">Moraxella ovis</name>
    <dbReference type="NCBI Taxonomy" id="29433"/>
    <lineage>
        <taxon>Bacteria</taxon>
        <taxon>Pseudomonadati</taxon>
        <taxon>Pseudomonadota</taxon>
        <taxon>Gammaproteobacteria</taxon>
        <taxon>Moraxellales</taxon>
        <taxon>Moraxellaceae</taxon>
        <taxon>Moraxella</taxon>
    </lineage>
</organism>
<evidence type="ECO:0000256" key="1">
    <source>
        <dbReference type="SAM" id="SignalP"/>
    </source>
</evidence>
<dbReference type="InterPro" id="IPR050789">
    <property type="entry name" value="Diverse_Enzym_Activities"/>
</dbReference>
<dbReference type="PANTHER" id="PTHR43283:SF7">
    <property type="entry name" value="BETA-LACTAMASE-RELATED DOMAIN-CONTAINING PROTEIN"/>
    <property type="match status" value="1"/>
</dbReference>
<dbReference type="EC" id="3.5.1.46" evidence="4"/>
<dbReference type="GO" id="GO:0019875">
    <property type="term" value="F:6-aminohexanoate-dimer hydrolase activity"/>
    <property type="evidence" value="ECO:0007669"/>
    <property type="project" value="UniProtKB-EC"/>
</dbReference>
<name>A0A378PRT9_9GAMM</name>
<reference evidence="3 5" key="1">
    <citation type="submission" date="2015-04" db="EMBL/GenBank/DDBJ databases">
        <authorList>
            <person name="Calcutt M.J."/>
            <person name="Foecking M.F."/>
        </authorList>
    </citation>
    <scope>NUCLEOTIDE SEQUENCE [LARGE SCALE GENOMIC DNA]</scope>
    <source>
        <strain evidence="3 5">199/55</strain>
    </source>
</reference>
<dbReference type="InterPro" id="IPR001466">
    <property type="entry name" value="Beta-lactam-related"/>
</dbReference>
<evidence type="ECO:0000313" key="3">
    <source>
        <dbReference type="EMBL" id="ANB91924.1"/>
    </source>
</evidence>
<keyword evidence="1" id="KW-0732">Signal</keyword>
<feature type="signal peptide" evidence="1">
    <location>
        <begin position="1"/>
        <end position="19"/>
    </location>
</feature>
<dbReference type="InterPro" id="IPR012338">
    <property type="entry name" value="Beta-lactam/transpept-like"/>
</dbReference>
<proteinExistence type="predicted"/>
<dbReference type="Proteomes" id="UP000255102">
    <property type="component" value="Unassembled WGS sequence"/>
</dbReference>
<feature type="domain" description="Beta-lactamase-related" evidence="2">
    <location>
        <begin position="125"/>
        <end position="410"/>
    </location>
</feature>
<dbReference type="Proteomes" id="UP000076765">
    <property type="component" value="Chromosome"/>
</dbReference>
<sequence length="434" mass="48696">MKKLTLAILTASLTMTAHAQSDKQYPTAAETTPDKLGFMAGSPPPKDKVLSFFDGSATQFPATRYTYSHVREFMPTKTMPVINKDRHSFDYAIDSQIDNVRFVPMGEKQPITWRESLDKNYVDGVVVLHKGKIVYENYLGELKPNGQHIIMSITKSFTGTLAATLVHEGVIDDKQLVKHYVPELADSAWGDATVRQVMDMTASLDYSEEYADPKADIWEYNMAGSPYPKPEGYQGAKTFYEYLTGVKKQGRHDSAFEYKTVNTDVLGWVIARATGRDLAELMSEKIWQPLGANYEGYFLVDSVGTPFLGGGLNINLQDMARFGEMMRRDGHFNGKQIVPKAVIDDIKRGGNRALFSKGGYPNLKGWSYRNMWWVTHNANNAFMARGVYGQAIYIDPKAQMVIARMSSNPVASNAHNDKYSLPAYQAMADYLMKK</sequence>
<dbReference type="Gene3D" id="3.40.710.10">
    <property type="entry name" value="DD-peptidase/beta-lactamase superfamily"/>
    <property type="match status" value="1"/>
</dbReference>
<reference evidence="4 6" key="2">
    <citation type="submission" date="2018-06" db="EMBL/GenBank/DDBJ databases">
        <authorList>
            <consortium name="Pathogen Informatics"/>
            <person name="Doyle S."/>
        </authorList>
    </citation>
    <scope>NUCLEOTIDE SEQUENCE [LARGE SCALE GENOMIC DNA]</scope>
    <source>
        <strain evidence="4 6">NCTC11227</strain>
    </source>
</reference>
<evidence type="ECO:0000313" key="5">
    <source>
        <dbReference type="Proteomes" id="UP000076765"/>
    </source>
</evidence>
<feature type="chain" id="PRO_5016697473" evidence="1">
    <location>
        <begin position="20"/>
        <end position="434"/>
    </location>
</feature>
<gene>
    <name evidence="4" type="primary">nylB'</name>
    <name evidence="3" type="ORF">MOVS_08040</name>
    <name evidence="4" type="ORF">NCTC11227_01678</name>
</gene>
<evidence type="ECO:0000313" key="4">
    <source>
        <dbReference type="EMBL" id="STY87659.1"/>
    </source>
</evidence>
<dbReference type="RefSeq" id="WP_063514506.1">
    <property type="nucleotide sequence ID" value="NZ_CP011158.1"/>
</dbReference>
<dbReference type="EMBL" id="CP011158">
    <property type="protein sequence ID" value="ANB91924.1"/>
    <property type="molecule type" value="Genomic_DNA"/>
</dbReference>
<evidence type="ECO:0000313" key="6">
    <source>
        <dbReference type="Proteomes" id="UP000255102"/>
    </source>
</evidence>
<protein>
    <submittedName>
        <fullName evidence="3">6-aminohexanoate hydrolase</fullName>
    </submittedName>
    <submittedName>
        <fullName evidence="4">6-aminohexanoate-dimer hydrolase</fullName>
        <ecNumber evidence="4">3.5.1.46</ecNumber>
    </submittedName>
</protein>